<evidence type="ECO:0000256" key="8">
    <source>
        <dbReference type="ARBA" id="ARBA00023004"/>
    </source>
</evidence>
<dbReference type="InterPro" id="IPR036188">
    <property type="entry name" value="FAD/NAD-bd_sf"/>
</dbReference>
<protein>
    <submittedName>
        <fullName evidence="12">FAD-dependent oxidoreductase</fullName>
    </submittedName>
</protein>
<dbReference type="Gene3D" id="3.50.50.60">
    <property type="entry name" value="FAD/NAD(P)-binding domain"/>
    <property type="match status" value="1"/>
</dbReference>
<evidence type="ECO:0000256" key="3">
    <source>
        <dbReference type="ARBA" id="ARBA00011048"/>
    </source>
</evidence>
<comment type="similarity">
    <text evidence="3">In the N-terminal section; belongs to the NADH:flavin oxidoreductase/NADH oxidase family.</text>
</comment>
<evidence type="ECO:0000259" key="11">
    <source>
        <dbReference type="Pfam" id="PF22620"/>
    </source>
</evidence>
<dbReference type="GO" id="GO:0016491">
    <property type="term" value="F:oxidoreductase activity"/>
    <property type="evidence" value="ECO:0007669"/>
    <property type="project" value="UniProtKB-KW"/>
</dbReference>
<reference evidence="12 13" key="1">
    <citation type="submission" date="2024-02" db="EMBL/GenBank/DDBJ databases">
        <title>Genome analysis and characterization of Microbaculum marinisediminis sp. nov., isolated from marine sediment.</title>
        <authorList>
            <person name="Du Z.-J."/>
            <person name="Ye Y.-Q."/>
            <person name="Zhang Z.-R."/>
            <person name="Yuan S.-M."/>
            <person name="Zhang X.-Y."/>
        </authorList>
    </citation>
    <scope>NUCLEOTIDE SEQUENCE [LARGE SCALE GENOMIC DNA]</scope>
    <source>
        <strain evidence="12 13">SDUM1044001</strain>
    </source>
</reference>
<dbReference type="RefSeq" id="WP_340329707.1">
    <property type="nucleotide sequence ID" value="NZ_JAZHOF010000004.1"/>
</dbReference>
<dbReference type="Proteomes" id="UP001378188">
    <property type="component" value="Unassembled WGS sequence"/>
</dbReference>
<keyword evidence="13" id="KW-1185">Reference proteome</keyword>
<comment type="caution">
    <text evidence="12">The sequence shown here is derived from an EMBL/GenBank/DDBJ whole genome shotgun (WGS) entry which is preliminary data.</text>
</comment>
<comment type="cofactor">
    <cofactor evidence="1">
        <name>FMN</name>
        <dbReference type="ChEBI" id="CHEBI:58210"/>
    </cofactor>
</comment>
<name>A0AAW9RSS6_9HYPH</name>
<evidence type="ECO:0000256" key="9">
    <source>
        <dbReference type="ARBA" id="ARBA00023014"/>
    </source>
</evidence>
<dbReference type="InterPro" id="IPR054428">
    <property type="entry name" value="TMADH/DMDH/HD_second_a-b"/>
</dbReference>
<dbReference type="Gene3D" id="3.40.50.720">
    <property type="entry name" value="NAD(P)-binding Rossmann-like Domain"/>
    <property type="match status" value="1"/>
</dbReference>
<evidence type="ECO:0000256" key="4">
    <source>
        <dbReference type="ARBA" id="ARBA00022630"/>
    </source>
</evidence>
<dbReference type="EMBL" id="JAZHOF010000004">
    <property type="protein sequence ID" value="MEJ8572008.1"/>
    <property type="molecule type" value="Genomic_DNA"/>
</dbReference>
<evidence type="ECO:0000256" key="7">
    <source>
        <dbReference type="ARBA" id="ARBA00023002"/>
    </source>
</evidence>
<dbReference type="InterPro" id="IPR051793">
    <property type="entry name" value="NADH:flavin_oxidoreductase"/>
</dbReference>
<dbReference type="GO" id="GO:0051536">
    <property type="term" value="F:iron-sulfur cluster binding"/>
    <property type="evidence" value="ECO:0007669"/>
    <property type="project" value="UniProtKB-KW"/>
</dbReference>
<sequence>MSEAGRYDLLFESVRIGPVTAPNRFYQVPHCTGMGYARPQTLAAMRGMKAEGGWGVVCTEYCSIDQSSDDTPYPYATIWDEDDVRNLSLMADAVHEHGALAGLELWHGGSYVSNLLTRAPTLGVRSMPSRTDPVQSMPMDRSDIRALRASHRAAALRARDAGFDVVYVYPTHGYLLAEFLSRSLNTRTDEYGGSLENRARLVRELIEETCEAVGDRCAVAVRMSADGHGENHLDADEARDLIGMLGPLPDLWDLVVAEYDDEMGSSRFTREGALEESVAYVRALTGKPVVSVGRFTSPDTMLSQVRRGVVDFVGAARPSIADPFLPTKVREGRGEDIRECIGCNICYAGNTRGAPIRCTQNPTMGEEWRRGWHPERIDAAGEGTVLIVGAGPAGLEAAHVLGRRGFTVSLADKAGEPGGRVTRESRLPGLAEWARVRDYRLGQFTRLPNVSLYLGSEMSAADVAEFGADHVLIATGARWRRDGTGRWHQAPVPSLDVAGVLTPDDIMEGTVADGRIVLFDDDHYYMGPVLAEQLVASGARVTYVTTEGRAGSWSHATQELVPTQRRLIALGVEIVVSKAVSGFDGEAATLDCVYSDGQSRIAADAIVLVTSREPEDSLYHALKRDRALTGTLHRIGDCGQPSIIAAAVYSGHKAGRELGPGTAPPSLRDRVVVVPA</sequence>
<accession>A0AAW9RSS6</accession>
<feature type="domain" description="TMADH/DMDH/HD second alpha/beta" evidence="11">
    <location>
        <begin position="501"/>
        <end position="600"/>
    </location>
</feature>
<dbReference type="SUPFAM" id="SSF51395">
    <property type="entry name" value="FMN-linked oxidoreductases"/>
    <property type="match status" value="1"/>
</dbReference>
<keyword evidence="9" id="KW-0411">Iron-sulfur</keyword>
<dbReference type="SUPFAM" id="SSF51971">
    <property type="entry name" value="Nucleotide-binding domain"/>
    <property type="match status" value="1"/>
</dbReference>
<dbReference type="AlphaFoldDB" id="A0AAW9RSS6"/>
<organism evidence="12 13">
    <name type="scientific">Microbaculum marinum</name>
    <dbReference type="NCBI Taxonomy" id="1764581"/>
    <lineage>
        <taxon>Bacteria</taxon>
        <taxon>Pseudomonadati</taxon>
        <taxon>Pseudomonadota</taxon>
        <taxon>Alphaproteobacteria</taxon>
        <taxon>Hyphomicrobiales</taxon>
        <taxon>Tepidamorphaceae</taxon>
        <taxon>Microbaculum</taxon>
    </lineage>
</organism>
<dbReference type="InterPro" id="IPR013785">
    <property type="entry name" value="Aldolase_TIM"/>
</dbReference>
<dbReference type="Pfam" id="PF13450">
    <property type="entry name" value="NAD_binding_8"/>
    <property type="match status" value="1"/>
</dbReference>
<dbReference type="GO" id="GO:0010181">
    <property type="term" value="F:FMN binding"/>
    <property type="evidence" value="ECO:0007669"/>
    <property type="project" value="InterPro"/>
</dbReference>
<evidence type="ECO:0000313" key="13">
    <source>
        <dbReference type="Proteomes" id="UP001378188"/>
    </source>
</evidence>
<dbReference type="PANTHER" id="PTHR42917">
    <property type="entry name" value="2,4-DIENOYL-COA REDUCTASE"/>
    <property type="match status" value="1"/>
</dbReference>
<dbReference type="Pfam" id="PF00724">
    <property type="entry name" value="Oxidored_FMN"/>
    <property type="match status" value="1"/>
</dbReference>
<evidence type="ECO:0000256" key="1">
    <source>
        <dbReference type="ARBA" id="ARBA00001917"/>
    </source>
</evidence>
<proteinExistence type="inferred from homology"/>
<comment type="cofactor">
    <cofactor evidence="2">
        <name>[4Fe-4S] cluster</name>
        <dbReference type="ChEBI" id="CHEBI:49883"/>
    </cofactor>
</comment>
<dbReference type="GO" id="GO:0046872">
    <property type="term" value="F:metal ion binding"/>
    <property type="evidence" value="ECO:0007669"/>
    <property type="project" value="UniProtKB-KW"/>
</dbReference>
<dbReference type="SUPFAM" id="SSF51905">
    <property type="entry name" value="FAD/NAD(P)-binding domain"/>
    <property type="match status" value="1"/>
</dbReference>
<keyword evidence="6" id="KW-0479">Metal-binding</keyword>
<evidence type="ECO:0000256" key="6">
    <source>
        <dbReference type="ARBA" id="ARBA00022723"/>
    </source>
</evidence>
<gene>
    <name evidence="12" type="ORF">V3328_11020</name>
</gene>
<dbReference type="InterPro" id="IPR001155">
    <property type="entry name" value="OxRdtase_FMN_N"/>
</dbReference>
<dbReference type="PANTHER" id="PTHR42917:SF2">
    <property type="entry name" value="2,4-DIENOYL-COA REDUCTASE [(2E)-ENOYL-COA-PRODUCING]"/>
    <property type="match status" value="1"/>
</dbReference>
<evidence type="ECO:0000256" key="2">
    <source>
        <dbReference type="ARBA" id="ARBA00001966"/>
    </source>
</evidence>
<evidence type="ECO:0000259" key="10">
    <source>
        <dbReference type="Pfam" id="PF00724"/>
    </source>
</evidence>
<keyword evidence="8" id="KW-0408">Iron</keyword>
<keyword evidence="4" id="KW-0285">Flavoprotein</keyword>
<keyword evidence="5" id="KW-0288">FMN</keyword>
<evidence type="ECO:0000256" key="5">
    <source>
        <dbReference type="ARBA" id="ARBA00022643"/>
    </source>
</evidence>
<dbReference type="Pfam" id="PF22620">
    <property type="entry name" value="OYE-like_second_a-b"/>
    <property type="match status" value="1"/>
</dbReference>
<keyword evidence="7" id="KW-0560">Oxidoreductase</keyword>
<evidence type="ECO:0000313" key="12">
    <source>
        <dbReference type="EMBL" id="MEJ8572008.1"/>
    </source>
</evidence>
<dbReference type="Gene3D" id="3.20.20.70">
    <property type="entry name" value="Aldolase class I"/>
    <property type="match status" value="1"/>
</dbReference>
<dbReference type="PRINTS" id="PR00368">
    <property type="entry name" value="FADPNR"/>
</dbReference>
<feature type="domain" description="NADH:flavin oxidoreductase/NADH oxidase N-terminal" evidence="10">
    <location>
        <begin position="10"/>
        <end position="334"/>
    </location>
</feature>